<feature type="signal peptide" evidence="1">
    <location>
        <begin position="1"/>
        <end position="19"/>
    </location>
</feature>
<dbReference type="AlphaFoldDB" id="A0AAD7HQ18"/>
<dbReference type="Proteomes" id="UP001215598">
    <property type="component" value="Unassembled WGS sequence"/>
</dbReference>
<evidence type="ECO:0000256" key="1">
    <source>
        <dbReference type="SAM" id="SignalP"/>
    </source>
</evidence>
<keyword evidence="3" id="KW-1185">Reference proteome</keyword>
<name>A0AAD7HQ18_9AGAR</name>
<evidence type="ECO:0000313" key="2">
    <source>
        <dbReference type="EMBL" id="KAJ7725561.1"/>
    </source>
</evidence>
<gene>
    <name evidence="2" type="ORF">B0H16DRAFT_1594210</name>
</gene>
<evidence type="ECO:0008006" key="4">
    <source>
        <dbReference type="Google" id="ProtNLM"/>
    </source>
</evidence>
<comment type="caution">
    <text evidence="2">The sequence shown here is derived from an EMBL/GenBank/DDBJ whole genome shotgun (WGS) entry which is preliminary data.</text>
</comment>
<feature type="chain" id="PRO_5041971882" description="Secreted protein" evidence="1">
    <location>
        <begin position="20"/>
        <end position="101"/>
    </location>
</feature>
<accession>A0AAD7HQ18</accession>
<organism evidence="2 3">
    <name type="scientific">Mycena metata</name>
    <dbReference type="NCBI Taxonomy" id="1033252"/>
    <lineage>
        <taxon>Eukaryota</taxon>
        <taxon>Fungi</taxon>
        <taxon>Dikarya</taxon>
        <taxon>Basidiomycota</taxon>
        <taxon>Agaricomycotina</taxon>
        <taxon>Agaricomycetes</taxon>
        <taxon>Agaricomycetidae</taxon>
        <taxon>Agaricales</taxon>
        <taxon>Marasmiineae</taxon>
        <taxon>Mycenaceae</taxon>
        <taxon>Mycena</taxon>
    </lineage>
</organism>
<proteinExistence type="predicted"/>
<sequence>MSFMCLCGLALISIQTHLPTRTPYVIGCFTYRFSTPTRTSTSASMLGKLGQKLGHEIGVGGGIVHKTTTCYPDFYPNFCPNSVPQLRLIGDLGHPSSRFGA</sequence>
<evidence type="ECO:0000313" key="3">
    <source>
        <dbReference type="Proteomes" id="UP001215598"/>
    </source>
</evidence>
<protein>
    <recommendedName>
        <fullName evidence="4">Secreted protein</fullName>
    </recommendedName>
</protein>
<dbReference type="EMBL" id="JARKIB010000193">
    <property type="protein sequence ID" value="KAJ7725561.1"/>
    <property type="molecule type" value="Genomic_DNA"/>
</dbReference>
<keyword evidence="1" id="KW-0732">Signal</keyword>
<reference evidence="2" key="1">
    <citation type="submission" date="2023-03" db="EMBL/GenBank/DDBJ databases">
        <title>Massive genome expansion in bonnet fungi (Mycena s.s.) driven by repeated elements and novel gene families across ecological guilds.</title>
        <authorList>
            <consortium name="Lawrence Berkeley National Laboratory"/>
            <person name="Harder C.B."/>
            <person name="Miyauchi S."/>
            <person name="Viragh M."/>
            <person name="Kuo A."/>
            <person name="Thoen E."/>
            <person name="Andreopoulos B."/>
            <person name="Lu D."/>
            <person name="Skrede I."/>
            <person name="Drula E."/>
            <person name="Henrissat B."/>
            <person name="Morin E."/>
            <person name="Kohler A."/>
            <person name="Barry K."/>
            <person name="LaButti K."/>
            <person name="Morin E."/>
            <person name="Salamov A."/>
            <person name="Lipzen A."/>
            <person name="Mereny Z."/>
            <person name="Hegedus B."/>
            <person name="Baldrian P."/>
            <person name="Stursova M."/>
            <person name="Weitz H."/>
            <person name="Taylor A."/>
            <person name="Grigoriev I.V."/>
            <person name="Nagy L.G."/>
            <person name="Martin F."/>
            <person name="Kauserud H."/>
        </authorList>
    </citation>
    <scope>NUCLEOTIDE SEQUENCE</scope>
    <source>
        <strain evidence="2">CBHHK182m</strain>
    </source>
</reference>